<accession>A0A6I9STY2</accession>
<dbReference type="InterPro" id="IPR048258">
    <property type="entry name" value="Cyclins_cyclin-box"/>
</dbReference>
<comment type="similarity">
    <text evidence="4">Belongs to the cyclin family.</text>
</comment>
<dbReference type="Proteomes" id="UP000504604">
    <property type="component" value="Linkage group LG2"/>
</dbReference>
<proteinExistence type="inferred from homology"/>
<feature type="region of interest" description="Disordered" evidence="5">
    <location>
        <begin position="248"/>
        <end position="267"/>
    </location>
</feature>
<dbReference type="FunCoup" id="A0A6I9STY2">
    <property type="interactions" value="638"/>
</dbReference>
<dbReference type="SMART" id="SM00385">
    <property type="entry name" value="CYCLIN"/>
    <property type="match status" value="1"/>
</dbReference>
<dbReference type="RefSeq" id="XP_011070716.1">
    <property type="nucleotide sequence ID" value="XM_011072414.2"/>
</dbReference>
<reference evidence="8" key="1">
    <citation type="submission" date="2025-08" db="UniProtKB">
        <authorList>
            <consortium name="RefSeq"/>
        </authorList>
    </citation>
    <scope>IDENTIFICATION</scope>
</reference>
<dbReference type="SUPFAM" id="SSF47954">
    <property type="entry name" value="Cyclin-like"/>
    <property type="match status" value="2"/>
</dbReference>
<evidence type="ECO:0000259" key="6">
    <source>
        <dbReference type="SMART" id="SM00385"/>
    </source>
</evidence>
<dbReference type="AlphaFoldDB" id="A0A6I9STY2"/>
<dbReference type="InParanoid" id="A0A6I9STY2"/>
<evidence type="ECO:0000256" key="5">
    <source>
        <dbReference type="SAM" id="MobiDB-lite"/>
    </source>
</evidence>
<evidence type="ECO:0000256" key="4">
    <source>
        <dbReference type="RuleBase" id="RU000383"/>
    </source>
</evidence>
<dbReference type="InterPro" id="IPR013763">
    <property type="entry name" value="Cyclin-like_dom"/>
</dbReference>
<dbReference type="Gene3D" id="1.10.472.10">
    <property type="entry name" value="Cyclin-like"/>
    <property type="match status" value="2"/>
</dbReference>
<evidence type="ECO:0000313" key="7">
    <source>
        <dbReference type="Proteomes" id="UP000504604"/>
    </source>
</evidence>
<evidence type="ECO:0000256" key="1">
    <source>
        <dbReference type="ARBA" id="ARBA00022618"/>
    </source>
</evidence>
<dbReference type="InterPro" id="IPR039361">
    <property type="entry name" value="Cyclin"/>
</dbReference>
<sequence>MKRKLKAKAIAEVEASLLEEQPLCFTRKQLRSRFSRRRRIHISPIVLVSGTDSHVTAASEISCDSSIASVSNQNPPDLRNEFRRVVTRAYYRKNFKKENRNCDEALELSDTSCVESCSGPHRDLSWKSGNVERLKVKGGEVAKSEVTSTSRFSFRQSDAGKVKENDHSVQITQKEVLSNISGLDNIFVEGITNSEAGKCILPENKAVSIHSIQRSINISENRAMSEELRLPKLALDVDLSCSEQFSNGGVINDGAEEEEHNSSSSQIFQVVSDSELESSEYSPSFWSYASGSQFSEKSIGDESSSPTFELFRQFKQQFCRSTFDLKACDDHNSHEINLGLEDEEEEESYRMMKKRERRQEYVHDYVQEYSKTTEYGELVIQQRLHMVHWIVEQARNKELQKETLFLGVNLLDRFLSKGYFKNMRNLQIAGIACLTLATRIEENQPYNCIQKKTFSVGSTLYGRCEVVAMEWLIQEVLNFQCFLPTLYNFLWFYLKAARANENVEKTAKYLAVLTLMGHQQLCYCPSTVAAGLVIVASVATSQDASCHLVATIHARQKDKDLPECIKSLEWLVKYL</sequence>
<keyword evidence="1" id="KW-0132">Cell division</keyword>
<keyword evidence="7" id="KW-1185">Reference proteome</keyword>
<feature type="domain" description="Cyclin-like" evidence="6">
    <location>
        <begin position="388"/>
        <end position="475"/>
    </location>
</feature>
<dbReference type="Pfam" id="PF00134">
    <property type="entry name" value="Cyclin_N"/>
    <property type="match status" value="1"/>
</dbReference>
<name>A0A6I9STY2_SESIN</name>
<evidence type="ECO:0000256" key="2">
    <source>
        <dbReference type="ARBA" id="ARBA00023127"/>
    </source>
</evidence>
<dbReference type="KEGG" id="sind:105156317"/>
<dbReference type="InterPro" id="IPR006671">
    <property type="entry name" value="Cyclin_N"/>
</dbReference>
<gene>
    <name evidence="8" type="primary">LOC105156317</name>
</gene>
<organism evidence="7 8">
    <name type="scientific">Sesamum indicum</name>
    <name type="common">Oriental sesame</name>
    <name type="synonym">Sesamum orientale</name>
    <dbReference type="NCBI Taxonomy" id="4182"/>
    <lineage>
        <taxon>Eukaryota</taxon>
        <taxon>Viridiplantae</taxon>
        <taxon>Streptophyta</taxon>
        <taxon>Embryophyta</taxon>
        <taxon>Tracheophyta</taxon>
        <taxon>Spermatophyta</taxon>
        <taxon>Magnoliopsida</taxon>
        <taxon>eudicotyledons</taxon>
        <taxon>Gunneridae</taxon>
        <taxon>Pentapetalae</taxon>
        <taxon>asterids</taxon>
        <taxon>lamiids</taxon>
        <taxon>Lamiales</taxon>
        <taxon>Pedaliaceae</taxon>
        <taxon>Sesamum</taxon>
    </lineage>
</organism>
<protein>
    <submittedName>
        <fullName evidence="8">Cyclin-SDS-like</fullName>
    </submittedName>
</protein>
<dbReference type="PANTHER" id="PTHR10177">
    <property type="entry name" value="CYCLINS"/>
    <property type="match status" value="1"/>
</dbReference>
<evidence type="ECO:0000313" key="8">
    <source>
        <dbReference type="RefSeq" id="XP_011070716.1"/>
    </source>
</evidence>
<dbReference type="PROSITE" id="PS00292">
    <property type="entry name" value="CYCLINS"/>
    <property type="match status" value="1"/>
</dbReference>
<dbReference type="OrthoDB" id="5590282at2759"/>
<keyword evidence="2 4" id="KW-0195">Cyclin</keyword>
<keyword evidence="3" id="KW-0131">Cell cycle</keyword>
<dbReference type="Pfam" id="PF02984">
    <property type="entry name" value="Cyclin_C"/>
    <property type="match status" value="1"/>
</dbReference>
<dbReference type="GeneID" id="105156317"/>
<dbReference type="GO" id="GO:0051301">
    <property type="term" value="P:cell division"/>
    <property type="evidence" value="ECO:0007669"/>
    <property type="project" value="UniProtKB-KW"/>
</dbReference>
<dbReference type="InterPro" id="IPR036915">
    <property type="entry name" value="Cyclin-like_sf"/>
</dbReference>
<evidence type="ECO:0000256" key="3">
    <source>
        <dbReference type="ARBA" id="ARBA00023306"/>
    </source>
</evidence>
<dbReference type="InterPro" id="IPR004367">
    <property type="entry name" value="Cyclin_C-dom"/>
</dbReference>